<dbReference type="Proteomes" id="UP000276215">
    <property type="component" value="Unassembled WGS sequence"/>
</dbReference>
<keyword evidence="1" id="KW-0812">Transmembrane</keyword>
<evidence type="ECO:0000313" key="3">
    <source>
        <dbReference type="Proteomes" id="UP000276215"/>
    </source>
</evidence>
<keyword evidence="3" id="KW-1185">Reference proteome</keyword>
<name>A0A3N4IYR4_9PEZI</name>
<evidence type="ECO:0000313" key="2">
    <source>
        <dbReference type="EMBL" id="RPA91129.1"/>
    </source>
</evidence>
<evidence type="ECO:0000256" key="1">
    <source>
        <dbReference type="SAM" id="Phobius"/>
    </source>
</evidence>
<keyword evidence="1" id="KW-0472">Membrane</keyword>
<proteinExistence type="predicted"/>
<reference evidence="2 3" key="1">
    <citation type="journal article" date="2018" name="Nat. Ecol. Evol.">
        <title>Pezizomycetes genomes reveal the molecular basis of ectomycorrhizal truffle lifestyle.</title>
        <authorList>
            <person name="Murat C."/>
            <person name="Payen T."/>
            <person name="Noel B."/>
            <person name="Kuo A."/>
            <person name="Morin E."/>
            <person name="Chen J."/>
            <person name="Kohler A."/>
            <person name="Krizsan K."/>
            <person name="Balestrini R."/>
            <person name="Da Silva C."/>
            <person name="Montanini B."/>
            <person name="Hainaut M."/>
            <person name="Levati E."/>
            <person name="Barry K.W."/>
            <person name="Belfiori B."/>
            <person name="Cichocki N."/>
            <person name="Clum A."/>
            <person name="Dockter R.B."/>
            <person name="Fauchery L."/>
            <person name="Guy J."/>
            <person name="Iotti M."/>
            <person name="Le Tacon F."/>
            <person name="Lindquist E.A."/>
            <person name="Lipzen A."/>
            <person name="Malagnac F."/>
            <person name="Mello A."/>
            <person name="Molinier V."/>
            <person name="Miyauchi S."/>
            <person name="Poulain J."/>
            <person name="Riccioni C."/>
            <person name="Rubini A."/>
            <person name="Sitrit Y."/>
            <person name="Splivallo R."/>
            <person name="Traeger S."/>
            <person name="Wang M."/>
            <person name="Zifcakova L."/>
            <person name="Wipf D."/>
            <person name="Zambonelli A."/>
            <person name="Paolocci F."/>
            <person name="Nowrousian M."/>
            <person name="Ottonello S."/>
            <person name="Baldrian P."/>
            <person name="Spatafora J.W."/>
            <person name="Henrissat B."/>
            <person name="Nagy L.G."/>
            <person name="Aury J.M."/>
            <person name="Wincker P."/>
            <person name="Grigoriev I.V."/>
            <person name="Bonfante P."/>
            <person name="Martin F.M."/>
        </authorList>
    </citation>
    <scope>NUCLEOTIDE SEQUENCE [LARGE SCALE GENOMIC DNA]</scope>
    <source>
        <strain evidence="2 3">120613-1</strain>
    </source>
</reference>
<sequence length="110" mass="12096">MLCFILSDGGEMASSFLIHLLYHLHRYRDRGGGGNIGLPHHGNLLLAWVVMSGPSLSLSLSLLYFLFSSFEVSYCLYSCTASFFSSILFSGRASDSRRPNDWGGGYCSKA</sequence>
<feature type="transmembrane region" description="Helical" evidence="1">
    <location>
        <begin position="45"/>
        <end position="67"/>
    </location>
</feature>
<keyword evidence="1" id="KW-1133">Transmembrane helix</keyword>
<organism evidence="2 3">
    <name type="scientific">Choiromyces venosus 120613-1</name>
    <dbReference type="NCBI Taxonomy" id="1336337"/>
    <lineage>
        <taxon>Eukaryota</taxon>
        <taxon>Fungi</taxon>
        <taxon>Dikarya</taxon>
        <taxon>Ascomycota</taxon>
        <taxon>Pezizomycotina</taxon>
        <taxon>Pezizomycetes</taxon>
        <taxon>Pezizales</taxon>
        <taxon>Tuberaceae</taxon>
        <taxon>Choiromyces</taxon>
    </lineage>
</organism>
<dbReference type="AlphaFoldDB" id="A0A3N4IYR4"/>
<gene>
    <name evidence="2" type="ORF">L873DRAFT_347716</name>
</gene>
<dbReference type="EMBL" id="ML120504">
    <property type="protein sequence ID" value="RPA91129.1"/>
    <property type="molecule type" value="Genomic_DNA"/>
</dbReference>
<accession>A0A3N4IYR4</accession>
<protein>
    <submittedName>
        <fullName evidence="2">Uncharacterized protein</fullName>
    </submittedName>
</protein>